<proteinExistence type="predicted"/>
<sequence>MTDNINSSPSTREHSRFKADSFADTFNSSRTWASILEPMGWKLRSGDGESPRSHWCGWGMTEGGVIRTKQLHLESSFTGLGKAGDFVSKFRAYSIIHHNGDDQAAATAIKERGW</sequence>
<gene>
    <name evidence="1" type="ORF">UFOPK2992_00064</name>
</gene>
<reference evidence="1" key="1">
    <citation type="submission" date="2020-05" db="EMBL/GenBank/DDBJ databases">
        <authorList>
            <person name="Chiriac C."/>
            <person name="Salcher M."/>
            <person name="Ghai R."/>
            <person name="Kavagutti S V."/>
        </authorList>
    </citation>
    <scope>NUCLEOTIDE SEQUENCE</scope>
</reference>
<accession>A0A6J6WQS9</accession>
<evidence type="ECO:0000313" key="1">
    <source>
        <dbReference type="EMBL" id="CAB4785835.1"/>
    </source>
</evidence>
<dbReference type="AlphaFoldDB" id="A0A6J6WQS9"/>
<dbReference type="EMBL" id="CAFAAI010000004">
    <property type="protein sequence ID" value="CAB4785835.1"/>
    <property type="molecule type" value="Genomic_DNA"/>
</dbReference>
<organism evidence="1">
    <name type="scientific">freshwater metagenome</name>
    <dbReference type="NCBI Taxonomy" id="449393"/>
    <lineage>
        <taxon>unclassified sequences</taxon>
        <taxon>metagenomes</taxon>
        <taxon>ecological metagenomes</taxon>
    </lineage>
</organism>
<protein>
    <submittedName>
        <fullName evidence="1">Unannotated protein</fullName>
    </submittedName>
</protein>
<name>A0A6J6WQS9_9ZZZZ</name>